<dbReference type="OrthoDB" id="449382at2759"/>
<dbReference type="InterPro" id="IPR029021">
    <property type="entry name" value="Prot-tyrosine_phosphatase-like"/>
</dbReference>
<dbReference type="InterPro" id="IPR016130">
    <property type="entry name" value="Tyr_Pase_AS"/>
</dbReference>
<name>A0A6G1HQJ3_9PEZI</name>
<evidence type="ECO:0000313" key="2">
    <source>
        <dbReference type="EMBL" id="KAF2398117.1"/>
    </source>
</evidence>
<reference evidence="2" key="1">
    <citation type="journal article" date="2020" name="Stud. Mycol.">
        <title>101 Dothideomycetes genomes: a test case for predicting lifestyles and emergence of pathogens.</title>
        <authorList>
            <person name="Haridas S."/>
            <person name="Albert R."/>
            <person name="Binder M."/>
            <person name="Bloem J."/>
            <person name="Labutti K."/>
            <person name="Salamov A."/>
            <person name="Andreopoulos B."/>
            <person name="Baker S."/>
            <person name="Barry K."/>
            <person name="Bills G."/>
            <person name="Bluhm B."/>
            <person name="Cannon C."/>
            <person name="Castanera R."/>
            <person name="Culley D."/>
            <person name="Daum C."/>
            <person name="Ezra D."/>
            <person name="Gonzalez J."/>
            <person name="Henrissat B."/>
            <person name="Kuo A."/>
            <person name="Liang C."/>
            <person name="Lipzen A."/>
            <person name="Lutzoni F."/>
            <person name="Magnuson J."/>
            <person name="Mondo S."/>
            <person name="Nolan M."/>
            <person name="Ohm R."/>
            <person name="Pangilinan J."/>
            <person name="Park H.-J."/>
            <person name="Ramirez L."/>
            <person name="Alfaro M."/>
            <person name="Sun H."/>
            <person name="Tritt A."/>
            <person name="Yoshinaga Y."/>
            <person name="Zwiers L.-H."/>
            <person name="Turgeon B."/>
            <person name="Goodwin S."/>
            <person name="Spatafora J."/>
            <person name="Crous P."/>
            <person name="Grigoriev I."/>
        </authorList>
    </citation>
    <scope>NUCLEOTIDE SEQUENCE</scope>
    <source>
        <strain evidence="2">CBS 262.69</strain>
    </source>
</reference>
<organism evidence="2 3">
    <name type="scientific">Trichodelitschia bisporula</name>
    <dbReference type="NCBI Taxonomy" id="703511"/>
    <lineage>
        <taxon>Eukaryota</taxon>
        <taxon>Fungi</taxon>
        <taxon>Dikarya</taxon>
        <taxon>Ascomycota</taxon>
        <taxon>Pezizomycotina</taxon>
        <taxon>Dothideomycetes</taxon>
        <taxon>Dothideomycetes incertae sedis</taxon>
        <taxon>Phaeotrichales</taxon>
        <taxon>Phaeotrichaceae</taxon>
        <taxon>Trichodelitschia</taxon>
    </lineage>
</organism>
<gene>
    <name evidence="2" type="ORF">EJ06DRAFT_123856</name>
</gene>
<dbReference type="PROSITE" id="PS50056">
    <property type="entry name" value="TYR_PHOSPHATASE_2"/>
    <property type="match status" value="1"/>
</dbReference>
<dbReference type="GO" id="GO:0004721">
    <property type="term" value="F:phosphoprotein phosphatase activity"/>
    <property type="evidence" value="ECO:0007669"/>
    <property type="project" value="InterPro"/>
</dbReference>
<dbReference type="Proteomes" id="UP000799640">
    <property type="component" value="Unassembled WGS sequence"/>
</dbReference>
<sequence>MSSPEQPILPPPFINIPSLPNLRDIGLLPIPHPSRTLRVRPSVLYRSADPSHVSSENLRKLHHDLGVTHIFDLRSAPEFARAPDALATWEQRLAQFNEGTQPPRIQRLWTPVFREQNYDPESLAVRYKAYGAEDGRRGFAIAYGQILDAGGEAYAQLLRHMIARGPEGGTLVHCTAGKDRTGVICAVLLSLVGVEEEAVCWEYALTEQGLGHMKEHFMTRLMASGAFEGFGGREAAERMVRSRAENMAGTLEMVRERWGGPEGYLKTVVGLSEGEIEALKSVLVEEVRDEGAVRL</sequence>
<dbReference type="Gene3D" id="3.90.190.10">
    <property type="entry name" value="Protein tyrosine phosphatase superfamily"/>
    <property type="match status" value="1"/>
</dbReference>
<dbReference type="SUPFAM" id="SSF52799">
    <property type="entry name" value="(Phosphotyrosine protein) phosphatases II"/>
    <property type="match status" value="1"/>
</dbReference>
<dbReference type="EMBL" id="ML996701">
    <property type="protein sequence ID" value="KAF2398117.1"/>
    <property type="molecule type" value="Genomic_DNA"/>
</dbReference>
<dbReference type="Pfam" id="PF13350">
    <property type="entry name" value="Y_phosphatase3"/>
    <property type="match status" value="1"/>
</dbReference>
<keyword evidence="3" id="KW-1185">Reference proteome</keyword>
<feature type="domain" description="Tyrosine specific protein phosphatases" evidence="1">
    <location>
        <begin position="152"/>
        <end position="189"/>
    </location>
</feature>
<dbReference type="PROSITE" id="PS00383">
    <property type="entry name" value="TYR_PHOSPHATASE_1"/>
    <property type="match status" value="1"/>
</dbReference>
<dbReference type="PANTHER" id="PTHR31126:SF1">
    <property type="entry name" value="TYROSINE SPECIFIC PROTEIN PHOSPHATASES DOMAIN-CONTAINING PROTEIN"/>
    <property type="match status" value="1"/>
</dbReference>
<dbReference type="InterPro" id="IPR026893">
    <property type="entry name" value="Tyr/Ser_Pase_IphP-type"/>
</dbReference>
<dbReference type="InterPro" id="IPR000387">
    <property type="entry name" value="Tyr_Pase_dom"/>
</dbReference>
<proteinExistence type="predicted"/>
<protein>
    <recommendedName>
        <fullName evidence="1">Tyrosine specific protein phosphatases domain-containing protein</fullName>
    </recommendedName>
</protein>
<evidence type="ECO:0000259" key="1">
    <source>
        <dbReference type="PROSITE" id="PS50056"/>
    </source>
</evidence>
<dbReference type="AlphaFoldDB" id="A0A6G1HQJ3"/>
<accession>A0A6G1HQJ3</accession>
<evidence type="ECO:0000313" key="3">
    <source>
        <dbReference type="Proteomes" id="UP000799640"/>
    </source>
</evidence>
<dbReference type="PANTHER" id="PTHR31126">
    <property type="entry name" value="TYROSINE-PROTEIN PHOSPHATASE"/>
    <property type="match status" value="1"/>
</dbReference>